<dbReference type="InterPro" id="IPR012583">
    <property type="entry name" value="RIX1_N"/>
</dbReference>
<gene>
    <name evidence="2" type="ORF">MOBT1_000537</name>
</gene>
<evidence type="ECO:0000313" key="2">
    <source>
        <dbReference type="EMBL" id="WFD01857.1"/>
    </source>
</evidence>
<accession>A0AAF0E1I4</accession>
<proteinExistence type="predicted"/>
<dbReference type="EMBL" id="CP119934">
    <property type="protein sequence ID" value="WFD01857.1"/>
    <property type="molecule type" value="Genomic_DNA"/>
</dbReference>
<organism evidence="2 3">
    <name type="scientific">Malassezia obtusa</name>
    <dbReference type="NCBI Taxonomy" id="76774"/>
    <lineage>
        <taxon>Eukaryota</taxon>
        <taxon>Fungi</taxon>
        <taxon>Dikarya</taxon>
        <taxon>Basidiomycota</taxon>
        <taxon>Ustilaginomycotina</taxon>
        <taxon>Malasseziomycetes</taxon>
        <taxon>Malasseziales</taxon>
        <taxon>Malasseziaceae</taxon>
        <taxon>Malassezia</taxon>
    </lineage>
</organism>
<protein>
    <recommendedName>
        <fullName evidence="1">Pre-rRNA-processing protein RIX1 N-terminal domain-containing protein</fullName>
    </recommendedName>
</protein>
<dbReference type="AlphaFoldDB" id="A0AAF0E1I4"/>
<dbReference type="Proteomes" id="UP001214603">
    <property type="component" value="Chromosome 1"/>
</dbReference>
<evidence type="ECO:0000313" key="3">
    <source>
        <dbReference type="Proteomes" id="UP001214603"/>
    </source>
</evidence>
<evidence type="ECO:0000259" key="1">
    <source>
        <dbReference type="Pfam" id="PF08167"/>
    </source>
</evidence>
<dbReference type="Pfam" id="PF08167">
    <property type="entry name" value="RIX1"/>
    <property type="match status" value="1"/>
</dbReference>
<reference evidence="2" key="1">
    <citation type="submission" date="2023-03" db="EMBL/GenBank/DDBJ databases">
        <title>Mating type loci evolution in Malassezia.</title>
        <authorList>
            <person name="Coelho M.A."/>
        </authorList>
    </citation>
    <scope>NUCLEOTIDE SEQUENCE</scope>
    <source>
        <strain evidence="2">CBS 7876</strain>
    </source>
</reference>
<sequence length="670" mass="70988">MATFAAVLGALEERSSDAEARRVADEARACNTLAGIDDDARRLLERRLHGLIASPVRAQEDHPSWTKAGVVAQVYLAQAGWHVAESQGPAWIQKVLTHSEHVAMRPDALASLLPLLELVVGQVMGREGSAHPEYYRVVVAPHVPKAAAALVTLAELAPADALVPLLTLITKHLGQHASTYRPHVSKLHALCMRLLFHPYASVEEAVAAAPSHGVVRAAAQLLSALHLTGAVADGHGKVSQAQLWLAPFSEMLDAAFAAVQGVAPSLGGAMSCAALGWGQSTPDYALGIPASHARMQCLIGDGSQHGVLLCYLTTPTPKPVPVPIGRIFALARAMLRVRPQPSDAPRDQLRMEQAYMPQVRRTGLRLFALAVLTFQEACWRYVLEEESILEDVCAAAENAPTADTERLMAIRALGVALTRGALPLGSVPGAGLVLDPASTRVQRLARLAISACSQVLLPPAPTEEPAAKQARLFESDAVALAGRMAQDHLLAQSPLGRELADAGLALFLAVFGPLSCSPMPGSRDLARTGALVVLGIAEAFVEGRLLDVQRAESLQLALSAVRTLTALVVGNKGALLAYVLLRTRTLLEHGALSRVALLRATCQDALAQTLPLLRPRAPPVFDSVDSAALETHESDVVPLPRPAFNAARRGADALCKHNRIGSGERPHTIA</sequence>
<feature type="domain" description="Pre-rRNA-processing protein RIX1 N-terminal" evidence="1">
    <location>
        <begin position="67"/>
        <end position="201"/>
    </location>
</feature>
<name>A0AAF0E1I4_9BASI</name>
<keyword evidence="3" id="KW-1185">Reference proteome</keyword>